<accession>A0A024QFC2</accession>
<dbReference type="OrthoDB" id="5361545at2"/>
<keyword evidence="3" id="KW-1185">Reference proteome</keyword>
<dbReference type="STRING" id="1462526.BN990_03275"/>
<dbReference type="RefSeq" id="WP_021288609.1">
    <property type="nucleotide sequence ID" value="NZ_BNER01000007.1"/>
</dbReference>
<dbReference type="SUPFAM" id="SSF160574">
    <property type="entry name" value="BT0923-like"/>
    <property type="match status" value="1"/>
</dbReference>
<dbReference type="AlphaFoldDB" id="A0A024QFC2"/>
<evidence type="ECO:0000259" key="1">
    <source>
        <dbReference type="Pfam" id="PF03413"/>
    </source>
</evidence>
<dbReference type="Gene3D" id="3.10.450.40">
    <property type="match status" value="2"/>
</dbReference>
<dbReference type="EMBL" id="CCDP010000002">
    <property type="protein sequence ID" value="CDQ40927.1"/>
    <property type="molecule type" value="Genomic_DNA"/>
</dbReference>
<evidence type="ECO:0000313" key="2">
    <source>
        <dbReference type="EMBL" id="CDQ40927.1"/>
    </source>
</evidence>
<organism evidence="2 3">
    <name type="scientific">Virgibacillus massiliensis</name>
    <dbReference type="NCBI Taxonomy" id="1462526"/>
    <lineage>
        <taxon>Bacteria</taxon>
        <taxon>Bacillati</taxon>
        <taxon>Bacillota</taxon>
        <taxon>Bacilli</taxon>
        <taxon>Bacillales</taxon>
        <taxon>Bacillaceae</taxon>
        <taxon>Virgibacillus</taxon>
    </lineage>
</organism>
<dbReference type="Pfam" id="PF03413">
    <property type="entry name" value="PepSY"/>
    <property type="match status" value="2"/>
</dbReference>
<reference evidence="3" key="2">
    <citation type="submission" date="2014-05" db="EMBL/GenBank/DDBJ databases">
        <title>Draft genome sequence of Virgibacillus massiliensis Vm-5.</title>
        <authorList>
            <person name="Khelaifia S."/>
            <person name="Croce O."/>
            <person name="Lagier J.C."/>
            <person name="Raoult D."/>
        </authorList>
    </citation>
    <scope>NUCLEOTIDE SEQUENCE [LARGE SCALE GENOMIC DNA]</scope>
    <source>
        <strain evidence="3">Vm-5</strain>
    </source>
</reference>
<feature type="domain" description="PepSY" evidence="1">
    <location>
        <begin position="116"/>
        <end position="172"/>
    </location>
</feature>
<reference evidence="2 3" key="1">
    <citation type="submission" date="2014-03" db="EMBL/GenBank/DDBJ databases">
        <authorList>
            <person name="Urmite Genomes U."/>
        </authorList>
    </citation>
    <scope>NUCLEOTIDE SEQUENCE [LARGE SCALE GENOMIC DNA]</scope>
    <source>
        <strain evidence="2 3">Vm-5</strain>
    </source>
</reference>
<comment type="caution">
    <text evidence="2">The sequence shown here is derived from an EMBL/GenBank/DDBJ whole genome shotgun (WGS) entry which is preliminary data.</text>
</comment>
<dbReference type="Proteomes" id="UP000028875">
    <property type="component" value="Unassembled WGS sequence"/>
</dbReference>
<feature type="domain" description="PepSY" evidence="1">
    <location>
        <begin position="33"/>
        <end position="90"/>
    </location>
</feature>
<sequence>MKKTFGIIIGALAGTAVIGSGVYYSDADVKSPKLNSDEIRQMVEDQYDGTITELELDKDRNQAVYEVEVIEKSKEHDLKLDADTGEVLREKSKDINKDDDDIEDDVKLDMNNEDLIGVEKAKEIAKNNFDGKVVSIELDDDDNRLIYELELKNGKKEADFDIDAKNGEILEMDVEADDDDDDDE</sequence>
<dbReference type="eggNOG" id="COG3212">
    <property type="taxonomic scope" value="Bacteria"/>
</dbReference>
<dbReference type="InterPro" id="IPR025711">
    <property type="entry name" value="PepSY"/>
</dbReference>
<protein>
    <submittedName>
        <fullName evidence="2">Peptidase propeptide and YPEB domain protein</fullName>
    </submittedName>
</protein>
<evidence type="ECO:0000313" key="3">
    <source>
        <dbReference type="Proteomes" id="UP000028875"/>
    </source>
</evidence>
<proteinExistence type="predicted"/>
<gene>
    <name evidence="2" type="ORF">BN990_03275</name>
</gene>
<name>A0A024QFC2_9BACI</name>